<dbReference type="AlphaFoldDB" id="A0A5B7DR38"/>
<protein>
    <submittedName>
        <fullName evidence="1">Uncharacterized protein</fullName>
    </submittedName>
</protein>
<proteinExistence type="predicted"/>
<sequence>MLLYYQQFSSSTKHQLSTSTKWQDCLIFTN</sequence>
<keyword evidence="2" id="KW-1185">Reference proteome</keyword>
<organism evidence="1 2">
    <name type="scientific">Portunus trituberculatus</name>
    <name type="common">Swimming crab</name>
    <name type="synonym">Neptunus trituberculatus</name>
    <dbReference type="NCBI Taxonomy" id="210409"/>
    <lineage>
        <taxon>Eukaryota</taxon>
        <taxon>Metazoa</taxon>
        <taxon>Ecdysozoa</taxon>
        <taxon>Arthropoda</taxon>
        <taxon>Crustacea</taxon>
        <taxon>Multicrustacea</taxon>
        <taxon>Malacostraca</taxon>
        <taxon>Eumalacostraca</taxon>
        <taxon>Eucarida</taxon>
        <taxon>Decapoda</taxon>
        <taxon>Pleocyemata</taxon>
        <taxon>Brachyura</taxon>
        <taxon>Eubrachyura</taxon>
        <taxon>Portunoidea</taxon>
        <taxon>Portunidae</taxon>
        <taxon>Portuninae</taxon>
        <taxon>Portunus</taxon>
    </lineage>
</organism>
<evidence type="ECO:0000313" key="1">
    <source>
        <dbReference type="EMBL" id="MPC23930.1"/>
    </source>
</evidence>
<name>A0A5B7DR38_PORTR</name>
<evidence type="ECO:0000313" key="2">
    <source>
        <dbReference type="Proteomes" id="UP000324222"/>
    </source>
</evidence>
<reference evidence="1 2" key="1">
    <citation type="submission" date="2019-05" db="EMBL/GenBank/DDBJ databases">
        <title>Another draft genome of Portunus trituberculatus and its Hox gene families provides insights of decapod evolution.</title>
        <authorList>
            <person name="Jeong J.-H."/>
            <person name="Song I."/>
            <person name="Kim S."/>
            <person name="Choi T."/>
            <person name="Kim D."/>
            <person name="Ryu S."/>
            <person name="Kim W."/>
        </authorList>
    </citation>
    <scope>NUCLEOTIDE SEQUENCE [LARGE SCALE GENOMIC DNA]</scope>
    <source>
        <tissue evidence="1">Muscle</tissue>
    </source>
</reference>
<gene>
    <name evidence="1" type="ORF">E2C01_016997</name>
</gene>
<dbReference type="Proteomes" id="UP000324222">
    <property type="component" value="Unassembled WGS sequence"/>
</dbReference>
<dbReference type="EMBL" id="VSRR010001268">
    <property type="protein sequence ID" value="MPC23930.1"/>
    <property type="molecule type" value="Genomic_DNA"/>
</dbReference>
<comment type="caution">
    <text evidence="1">The sequence shown here is derived from an EMBL/GenBank/DDBJ whole genome shotgun (WGS) entry which is preliminary data.</text>
</comment>
<accession>A0A5B7DR38</accession>